<keyword evidence="4" id="KW-0472">Membrane</keyword>
<dbReference type="Pfam" id="PF03009">
    <property type="entry name" value="GDPD"/>
    <property type="match status" value="1"/>
</dbReference>
<keyword evidence="7" id="KW-1185">Reference proteome</keyword>
<dbReference type="Gene3D" id="3.20.20.190">
    <property type="entry name" value="Phosphatidylinositol (PI) phosphodiesterase"/>
    <property type="match status" value="1"/>
</dbReference>
<keyword evidence="4" id="KW-0812">Transmembrane</keyword>
<dbReference type="GeneID" id="17040953"/>
<evidence type="ECO:0000313" key="7">
    <source>
        <dbReference type="Proteomes" id="UP000007264"/>
    </source>
</evidence>
<accession>I0YX46</accession>
<dbReference type="InterPro" id="IPR030395">
    <property type="entry name" value="GP_PDE_dom"/>
</dbReference>
<feature type="transmembrane region" description="Helical" evidence="4">
    <location>
        <begin position="63"/>
        <end position="87"/>
    </location>
</feature>
<evidence type="ECO:0000256" key="2">
    <source>
        <dbReference type="ARBA" id="ARBA00022798"/>
    </source>
</evidence>
<proteinExistence type="predicted"/>
<feature type="transmembrane region" description="Helical" evidence="4">
    <location>
        <begin position="29"/>
        <end position="51"/>
    </location>
</feature>
<dbReference type="AlphaFoldDB" id="I0YX46"/>
<dbReference type="GO" id="GO:0006629">
    <property type="term" value="P:lipid metabolic process"/>
    <property type="evidence" value="ECO:0007669"/>
    <property type="project" value="InterPro"/>
</dbReference>
<keyword evidence="2" id="KW-0319">Glycerol metabolism</keyword>
<dbReference type="EMBL" id="AGSI01000008">
    <property type="protein sequence ID" value="EIE22965.1"/>
    <property type="molecule type" value="Genomic_DNA"/>
</dbReference>
<organism evidence="6 7">
    <name type="scientific">Coccomyxa subellipsoidea (strain C-169)</name>
    <name type="common">Green microalga</name>
    <dbReference type="NCBI Taxonomy" id="574566"/>
    <lineage>
        <taxon>Eukaryota</taxon>
        <taxon>Viridiplantae</taxon>
        <taxon>Chlorophyta</taxon>
        <taxon>core chlorophytes</taxon>
        <taxon>Trebouxiophyceae</taxon>
        <taxon>Trebouxiophyceae incertae sedis</taxon>
        <taxon>Coccomyxaceae</taxon>
        <taxon>Coccomyxa</taxon>
        <taxon>Coccomyxa subellipsoidea</taxon>
    </lineage>
</organism>
<dbReference type="SUPFAM" id="SSF51695">
    <property type="entry name" value="PLC-like phosphodiesterases"/>
    <property type="match status" value="1"/>
</dbReference>
<dbReference type="KEGG" id="csl:COCSUDRAFT_53472"/>
<evidence type="ECO:0000259" key="5">
    <source>
        <dbReference type="Pfam" id="PF03009"/>
    </source>
</evidence>
<keyword evidence="4" id="KW-1133">Transmembrane helix</keyword>
<protein>
    <recommendedName>
        <fullName evidence="1">glycerophosphodiester phosphodiesterase</fullName>
        <ecNumber evidence="1">3.1.4.46</ecNumber>
    </recommendedName>
</protein>
<name>I0YX46_COCSC</name>
<evidence type="ECO:0000256" key="4">
    <source>
        <dbReference type="SAM" id="Phobius"/>
    </source>
</evidence>
<sequence>MLIPLGNFVFRSPFSNWLWNTSVSHSWRVIRLAGMLVIAFILTARSIRLYLRLTPGSLALCGALLLGSSVWGPLHALGAGGLVWLTYTGFQLAKQPEENVGHRAGAPGFLGTHCENTLPALEDLIRRDNAGELPPGALSYVEFDVHETRDGELVILHDLQSVLRASETHEVNAEAAAQLRSAMPDLDRAQVKDVDFAQLQLLHVGGREGLRIPRLADFLGSCQRLGLRRTVAVEVKCVHSDAGRASFIQLLRAYKEQHCAKLEQECPGGDYAPFGWLAAISFPFLWAPSFGEFGTAQWRRWGIEFKKAGIPARSCVVHHIDLVSGA</sequence>
<dbReference type="OrthoDB" id="513739at2759"/>
<gene>
    <name evidence="6" type="ORF">COCSUDRAFT_53472</name>
</gene>
<dbReference type="InterPro" id="IPR017946">
    <property type="entry name" value="PLC-like_Pdiesterase_TIM-brl"/>
</dbReference>
<evidence type="ECO:0000313" key="6">
    <source>
        <dbReference type="EMBL" id="EIE22965.1"/>
    </source>
</evidence>
<reference evidence="6 7" key="1">
    <citation type="journal article" date="2012" name="Genome Biol.">
        <title>The genome of the polar eukaryotic microalga coccomyxa subellipsoidea reveals traits of cold adaptation.</title>
        <authorList>
            <person name="Blanc G."/>
            <person name="Agarkova I."/>
            <person name="Grimwood J."/>
            <person name="Kuo A."/>
            <person name="Brueggeman A."/>
            <person name="Dunigan D."/>
            <person name="Gurnon J."/>
            <person name="Ladunga I."/>
            <person name="Lindquist E."/>
            <person name="Lucas S."/>
            <person name="Pangilinan J."/>
            <person name="Proschold T."/>
            <person name="Salamov A."/>
            <person name="Schmutz J."/>
            <person name="Weeks D."/>
            <person name="Yamada T."/>
            <person name="Claverie J.M."/>
            <person name="Grigoriev I."/>
            <person name="Van Etten J."/>
            <person name="Lomsadze A."/>
            <person name="Borodovsky M."/>
        </authorList>
    </citation>
    <scope>NUCLEOTIDE SEQUENCE [LARGE SCALE GENOMIC DNA]</scope>
    <source>
        <strain evidence="6 7">C-169</strain>
    </source>
</reference>
<feature type="domain" description="GP-PDE" evidence="5">
    <location>
        <begin position="138"/>
        <end position="233"/>
    </location>
</feature>
<dbReference type="EC" id="3.1.4.46" evidence="1"/>
<evidence type="ECO:0000256" key="3">
    <source>
        <dbReference type="ARBA" id="ARBA00047512"/>
    </source>
</evidence>
<dbReference type="Proteomes" id="UP000007264">
    <property type="component" value="Unassembled WGS sequence"/>
</dbReference>
<comment type="caution">
    <text evidence="6">The sequence shown here is derived from an EMBL/GenBank/DDBJ whole genome shotgun (WGS) entry which is preliminary data.</text>
</comment>
<dbReference type="GO" id="GO:0008889">
    <property type="term" value="F:glycerophosphodiester phosphodiesterase activity"/>
    <property type="evidence" value="ECO:0007669"/>
    <property type="project" value="UniProtKB-EC"/>
</dbReference>
<dbReference type="GO" id="GO:0006071">
    <property type="term" value="P:glycerol metabolic process"/>
    <property type="evidence" value="ECO:0007669"/>
    <property type="project" value="UniProtKB-KW"/>
</dbReference>
<evidence type="ECO:0000256" key="1">
    <source>
        <dbReference type="ARBA" id="ARBA00012247"/>
    </source>
</evidence>
<dbReference type="RefSeq" id="XP_005647509.1">
    <property type="nucleotide sequence ID" value="XM_005647452.1"/>
</dbReference>
<comment type="catalytic activity">
    <reaction evidence="3">
        <text>a sn-glycero-3-phosphodiester + H2O = an alcohol + sn-glycerol 3-phosphate + H(+)</text>
        <dbReference type="Rhea" id="RHEA:12969"/>
        <dbReference type="ChEBI" id="CHEBI:15377"/>
        <dbReference type="ChEBI" id="CHEBI:15378"/>
        <dbReference type="ChEBI" id="CHEBI:30879"/>
        <dbReference type="ChEBI" id="CHEBI:57597"/>
        <dbReference type="ChEBI" id="CHEBI:83408"/>
        <dbReference type="EC" id="3.1.4.46"/>
    </reaction>
</comment>